<proteinExistence type="predicted"/>
<evidence type="ECO:0000313" key="4">
    <source>
        <dbReference type="EMBL" id="KAI5081148.1"/>
    </source>
</evidence>
<evidence type="ECO:0000256" key="2">
    <source>
        <dbReference type="SAM" id="MobiDB-lite"/>
    </source>
</evidence>
<keyword evidence="5" id="KW-1185">Reference proteome</keyword>
<evidence type="ECO:0000313" key="5">
    <source>
        <dbReference type="Proteomes" id="UP000886520"/>
    </source>
</evidence>
<dbReference type="PROSITE" id="PS50966">
    <property type="entry name" value="ZF_SWIM"/>
    <property type="match status" value="1"/>
</dbReference>
<dbReference type="Proteomes" id="UP000886520">
    <property type="component" value="Chromosome 4"/>
</dbReference>
<feature type="region of interest" description="Disordered" evidence="2">
    <location>
        <begin position="537"/>
        <end position="559"/>
    </location>
</feature>
<feature type="region of interest" description="Disordered" evidence="2">
    <location>
        <begin position="571"/>
        <end position="593"/>
    </location>
</feature>
<comment type="caution">
    <text evidence="4">The sequence shown here is derived from an EMBL/GenBank/DDBJ whole genome shotgun (WGS) entry which is preliminary data.</text>
</comment>
<keyword evidence="1" id="KW-0862">Zinc</keyword>
<organism evidence="4 5">
    <name type="scientific">Adiantum capillus-veneris</name>
    <name type="common">Maidenhair fern</name>
    <dbReference type="NCBI Taxonomy" id="13818"/>
    <lineage>
        <taxon>Eukaryota</taxon>
        <taxon>Viridiplantae</taxon>
        <taxon>Streptophyta</taxon>
        <taxon>Embryophyta</taxon>
        <taxon>Tracheophyta</taxon>
        <taxon>Polypodiopsida</taxon>
        <taxon>Polypodiidae</taxon>
        <taxon>Polypodiales</taxon>
        <taxon>Pteridineae</taxon>
        <taxon>Pteridaceae</taxon>
        <taxon>Vittarioideae</taxon>
        <taxon>Adiantum</taxon>
    </lineage>
</organism>
<accession>A0A9D4V7P4</accession>
<feature type="compositionally biased region" description="Acidic residues" evidence="2">
    <location>
        <begin position="583"/>
        <end position="593"/>
    </location>
</feature>
<gene>
    <name evidence="4" type="ORF">GOP47_0004331</name>
</gene>
<dbReference type="PANTHER" id="PTHR33977">
    <property type="entry name" value="ZINC ION BINDING PROTEIN"/>
    <property type="match status" value="1"/>
</dbReference>
<keyword evidence="1" id="KW-0479">Metal-binding</keyword>
<dbReference type="PANTHER" id="PTHR33977:SF1">
    <property type="entry name" value="ZINC ION BINDING PROTEIN"/>
    <property type="match status" value="1"/>
</dbReference>
<feature type="domain" description="SWIM-type" evidence="3">
    <location>
        <begin position="358"/>
        <end position="392"/>
    </location>
</feature>
<dbReference type="EMBL" id="JABFUD020000004">
    <property type="protein sequence ID" value="KAI5081148.1"/>
    <property type="molecule type" value="Genomic_DNA"/>
</dbReference>
<dbReference type="OrthoDB" id="1886636at2759"/>
<evidence type="ECO:0000259" key="3">
    <source>
        <dbReference type="PROSITE" id="PS50966"/>
    </source>
</evidence>
<sequence length="593" mass="68504">MRDVLNISCKMEDITFRTSVDDATSVHNWVMDNQAHVYFYQPMSSSEDKPFTLGIQKKWQLDIMSKYGHDNLLAMDATFGTNKYKFHLYTVLAFDAFRNGVPVAWSITSSSTRVNISCWLTALRNRVLDHRKGWEPNAWMVDDAEAEIQSLREVFGFPILLCIWHVRRAWLKNLVKKVANPVVRADMFKHLGMIMHMRGKQGTSSYEREDEAHNLLNEFFLKYEAEEKFINYFKHQWLPCIGMWIRASRTMQLANQDTNGSIESYHALLKARFLCGRRTIHGRRIDWLIKGLVSRCHPYYWYQDMFKESGFKQNFKIMDIVKNSVARALDIPDENVGFYADDPRHARVFSMSKQLHSYTVRNADTEWATCECDWALRGNMCKHQVKVMILAGFDIKTIVQTGLHMYTIAVNDNHPCTMVHRDDLDDIPISALEEVHTLHSFEDQREDENHGSTVKGPNPTSNVLLLEIQNAIVKSLQLAGEDLLLLQHVKRSSFQMLASLQAYKACHSSMIPNPSEGLTHIEDGFGTSLVRARPFIEKGNHKKRKNAPKKSDSQVDLESFPLLPRRKRVTLQGIADRQAKDDLCEDQEEEDNP</sequence>
<evidence type="ECO:0000256" key="1">
    <source>
        <dbReference type="PROSITE-ProRule" id="PRU00325"/>
    </source>
</evidence>
<reference evidence="4" key="1">
    <citation type="submission" date="2021-01" db="EMBL/GenBank/DDBJ databases">
        <title>Adiantum capillus-veneris genome.</title>
        <authorList>
            <person name="Fang Y."/>
            <person name="Liao Q."/>
        </authorList>
    </citation>
    <scope>NUCLEOTIDE SEQUENCE</scope>
    <source>
        <strain evidence="4">H3</strain>
        <tissue evidence="4">Leaf</tissue>
    </source>
</reference>
<protein>
    <recommendedName>
        <fullName evidence="3">SWIM-type domain-containing protein</fullName>
    </recommendedName>
</protein>
<dbReference type="AlphaFoldDB" id="A0A9D4V7P4"/>
<dbReference type="GO" id="GO:0008270">
    <property type="term" value="F:zinc ion binding"/>
    <property type="evidence" value="ECO:0007669"/>
    <property type="project" value="UniProtKB-KW"/>
</dbReference>
<dbReference type="Pfam" id="PF10551">
    <property type="entry name" value="MULE"/>
    <property type="match status" value="1"/>
</dbReference>
<keyword evidence="1" id="KW-0863">Zinc-finger</keyword>
<name>A0A9D4V7P4_ADICA</name>
<dbReference type="InterPro" id="IPR007527">
    <property type="entry name" value="Znf_SWIM"/>
</dbReference>
<dbReference type="InterPro" id="IPR018289">
    <property type="entry name" value="MULE_transposase_dom"/>
</dbReference>